<evidence type="ECO:0000256" key="5">
    <source>
        <dbReference type="PROSITE-ProRule" id="PRU10141"/>
    </source>
</evidence>
<dbReference type="InterPro" id="IPR008271">
    <property type="entry name" value="Ser/Thr_kinase_AS"/>
</dbReference>
<dbReference type="Gene3D" id="2.30.30.140">
    <property type="match status" value="4"/>
</dbReference>
<gene>
    <name evidence="8" type="ORF">ODALV1_LOCUS4106</name>
</gene>
<dbReference type="SUPFAM" id="SSF63748">
    <property type="entry name" value="Tudor/PWWP/MBT"/>
    <property type="match status" value="4"/>
</dbReference>
<keyword evidence="3 5" id="KW-0067">ATP-binding</keyword>
<feature type="domain" description="Protein kinase" evidence="7">
    <location>
        <begin position="16"/>
        <end position="289"/>
    </location>
</feature>
<sequence>MDSTSTITASLVDGQCLLIRKLGTGSFSEVWLANNITNGEMVALKMEKIGAAHPKLGFEKMVYHALSGGFGIPRTFSYEQHNVSGKQHMVLAMEPLGSSLREFLIKCDGKFSLKTTLMLADQMLERIEFVHGRKYIHRDIKPENFLMGLGTNSTKVYLIDFGLALRYLDPVTGAHIYCHNVKNLIGTARFASLNAHLGFEQCRRDDLESIGYMLVYFMNGSLPWMLERKKEETKNYLDRIKESKRGTTIDVICKDLPSAFRTYLSYCRALGYKQEPDYEYLREIFKNLFKSRGFKNDYVYDWMALPENDEDNNCQSQIKVRYVKKKSGCIKLKISRFESKLIGNRIRIWLRCPILSPWQLQLDGLCSVASSSNSGFGGDTSESPISSRNTEMEVESTFDWRSYINCIDFRAVPVQDFKHAPLSGLWHKIKVGMKVEVENKDIDTGNHESVFWIASVIEIKGYYGLLRYDGDGDDLRKFWIHLCSPEIHRIGWSAKNGKELIPPPSLKFVDLESLHDFVFKNILDKTTFPLNFREKVNKSKESCFEVGTQWEVLDKNHIRQLKLATVWKVVGQRLYMQYFDSKEDEGFWLHERSRHIHPRGWAKTIGHEIVAPSDYNPREFPPTPSEQKYKGLEVGMIMEAINPLRPCVIGIGTIMQVLERGYVMVKVEGTYMDTRKEGNDWYCYHITSPGVFPYGFCEKNGILLIKPNNWNKNNIRTVPVELFQKDRSTNFGYAVGMKVEAADPMEPCNICPATISRIQGPLLKIHFDGWEEEQDQWFDAGSPDIYPVGWCDLVNHKLKVPPPPQIPFQPVPNGATEGKKRGPGRPRKIITTAPPVPSQVVQKCAPPKVVAVHIVPNASAVGTAPLPCIQAVSSSETPLQPGTNRAVEGKKRGPGRPRKTITAVPPAPSQVANKPALPIVSPEPIAPKANAVETAPHHTYIQDVRSSHIPLQLGTNGAVKEKKRVPGRPPKSTTRIPPSSTQVVKKAAIHKVETTEPIPAKASAVGTTSRRCSIQQQAQQLKFEQNIKSTVPEDMDTSLIIASSPESPVLPKMGIDSGTNNTDSESIELENLNGRTRLGGLQRLKALLGNHLQIQSLHQRECNQKFQFS</sequence>
<proteinExistence type="predicted"/>
<dbReference type="SMART" id="SM00561">
    <property type="entry name" value="MBT"/>
    <property type="match status" value="4"/>
</dbReference>
<feature type="compositionally biased region" description="Polar residues" evidence="6">
    <location>
        <begin position="874"/>
        <end position="883"/>
    </location>
</feature>
<keyword evidence="1" id="KW-0677">Repeat</keyword>
<dbReference type="InterPro" id="IPR017956">
    <property type="entry name" value="AT_hook_DNA-bd_motif"/>
</dbReference>
<dbReference type="Pfam" id="PF00069">
    <property type="entry name" value="Pkinase"/>
    <property type="match status" value="1"/>
</dbReference>
<dbReference type="PROSITE" id="PS51079">
    <property type="entry name" value="MBT"/>
    <property type="match status" value="3"/>
</dbReference>
<dbReference type="Gene3D" id="1.10.510.10">
    <property type="entry name" value="Transferase(Phosphotransferase) domain 1"/>
    <property type="match status" value="1"/>
</dbReference>
<feature type="binding site" evidence="5">
    <location>
        <position position="45"/>
    </location>
    <ligand>
        <name>ATP</name>
        <dbReference type="ChEBI" id="CHEBI:30616"/>
    </ligand>
</feature>
<evidence type="ECO:0000313" key="8">
    <source>
        <dbReference type="EMBL" id="CAL8078472.1"/>
    </source>
</evidence>
<protein>
    <recommendedName>
        <fullName evidence="7">Protein kinase domain-containing protein</fullName>
    </recommendedName>
</protein>
<dbReference type="InterPro" id="IPR011009">
    <property type="entry name" value="Kinase-like_dom_sf"/>
</dbReference>
<evidence type="ECO:0000256" key="2">
    <source>
        <dbReference type="ARBA" id="ARBA00022741"/>
    </source>
</evidence>
<dbReference type="PROSITE" id="PS50011">
    <property type="entry name" value="PROTEIN_KINASE_DOM"/>
    <property type="match status" value="1"/>
</dbReference>
<dbReference type="Pfam" id="PF02820">
    <property type="entry name" value="MBT"/>
    <property type="match status" value="4"/>
</dbReference>
<keyword evidence="9" id="KW-1185">Reference proteome</keyword>
<dbReference type="PANTHER" id="PTHR12247">
    <property type="entry name" value="POLYCOMB GROUP PROTEIN"/>
    <property type="match status" value="1"/>
</dbReference>
<dbReference type="CDD" id="cd14016">
    <property type="entry name" value="STKc_CK1"/>
    <property type="match status" value="1"/>
</dbReference>
<dbReference type="CDD" id="cd20097">
    <property type="entry name" value="MBT_dSfmbt-like_rpt1"/>
    <property type="match status" value="1"/>
</dbReference>
<dbReference type="EMBL" id="CAXLJM020000013">
    <property type="protein sequence ID" value="CAL8078472.1"/>
    <property type="molecule type" value="Genomic_DNA"/>
</dbReference>
<comment type="caution">
    <text evidence="8">The sequence shown here is derived from an EMBL/GenBank/DDBJ whole genome shotgun (WGS) entry which is preliminary data.</text>
</comment>
<feature type="region of interest" description="Disordered" evidence="6">
    <location>
        <begin position="874"/>
        <end position="919"/>
    </location>
</feature>
<reference evidence="8 9" key="1">
    <citation type="submission" date="2024-08" db="EMBL/GenBank/DDBJ databases">
        <authorList>
            <person name="Cucini C."/>
            <person name="Frati F."/>
        </authorList>
    </citation>
    <scope>NUCLEOTIDE SEQUENCE [LARGE SCALE GENOMIC DNA]</scope>
</reference>
<dbReference type="PROSITE" id="PS00108">
    <property type="entry name" value="PROTEIN_KINASE_ST"/>
    <property type="match status" value="1"/>
</dbReference>
<dbReference type="PANTHER" id="PTHR12247:SF104">
    <property type="entry name" value="POLYCOMB PROTEIN SFMBT"/>
    <property type="match status" value="1"/>
</dbReference>
<evidence type="ECO:0000313" key="9">
    <source>
        <dbReference type="Proteomes" id="UP001642540"/>
    </source>
</evidence>
<evidence type="ECO:0000259" key="7">
    <source>
        <dbReference type="PROSITE" id="PS50011"/>
    </source>
</evidence>
<dbReference type="PROSITE" id="PS00107">
    <property type="entry name" value="PROTEIN_KINASE_ATP"/>
    <property type="match status" value="1"/>
</dbReference>
<evidence type="ECO:0000256" key="6">
    <source>
        <dbReference type="SAM" id="MobiDB-lite"/>
    </source>
</evidence>
<evidence type="ECO:0000256" key="3">
    <source>
        <dbReference type="ARBA" id="ARBA00022840"/>
    </source>
</evidence>
<dbReference type="Proteomes" id="UP001642540">
    <property type="component" value="Unassembled WGS sequence"/>
</dbReference>
<evidence type="ECO:0000256" key="4">
    <source>
        <dbReference type="PROSITE-ProRule" id="PRU00459"/>
    </source>
</evidence>
<name>A0ABP1PUX4_9HEXA</name>
<feature type="region of interest" description="Disordered" evidence="6">
    <location>
        <begin position="958"/>
        <end position="982"/>
    </location>
</feature>
<dbReference type="InterPro" id="IPR004092">
    <property type="entry name" value="Mbt"/>
</dbReference>
<organism evidence="8 9">
    <name type="scientific">Orchesella dallaii</name>
    <dbReference type="NCBI Taxonomy" id="48710"/>
    <lineage>
        <taxon>Eukaryota</taxon>
        <taxon>Metazoa</taxon>
        <taxon>Ecdysozoa</taxon>
        <taxon>Arthropoda</taxon>
        <taxon>Hexapoda</taxon>
        <taxon>Collembola</taxon>
        <taxon>Entomobryomorpha</taxon>
        <taxon>Entomobryoidea</taxon>
        <taxon>Orchesellidae</taxon>
        <taxon>Orchesellinae</taxon>
        <taxon>Orchesella</taxon>
    </lineage>
</organism>
<dbReference type="InterPro" id="IPR000719">
    <property type="entry name" value="Prot_kinase_dom"/>
</dbReference>
<dbReference type="InterPro" id="IPR050548">
    <property type="entry name" value="PcG_chromatin_remod_factors"/>
</dbReference>
<feature type="repeat" description="MBT" evidence="4">
    <location>
        <begin position="679"/>
        <end position="801"/>
    </location>
</feature>
<dbReference type="SUPFAM" id="SSF56112">
    <property type="entry name" value="Protein kinase-like (PK-like)"/>
    <property type="match status" value="1"/>
</dbReference>
<keyword evidence="2 5" id="KW-0547">Nucleotide-binding</keyword>
<dbReference type="SMART" id="SM00384">
    <property type="entry name" value="AT_hook"/>
    <property type="match status" value="3"/>
</dbReference>
<evidence type="ECO:0000256" key="1">
    <source>
        <dbReference type="ARBA" id="ARBA00022737"/>
    </source>
</evidence>
<dbReference type="SMART" id="SM00220">
    <property type="entry name" value="S_TKc"/>
    <property type="match status" value="1"/>
</dbReference>
<dbReference type="InterPro" id="IPR017441">
    <property type="entry name" value="Protein_kinase_ATP_BS"/>
</dbReference>
<feature type="compositionally biased region" description="Polar residues" evidence="6">
    <location>
        <begin position="971"/>
        <end position="982"/>
    </location>
</feature>
<accession>A0ABP1PUX4</accession>
<feature type="repeat" description="MBT" evidence="4">
    <location>
        <begin position="512"/>
        <end position="612"/>
    </location>
</feature>
<feature type="repeat" description="MBT" evidence="4">
    <location>
        <begin position="398"/>
        <end position="503"/>
    </location>
</feature>
<feature type="region of interest" description="Disordered" evidence="6">
    <location>
        <begin position="805"/>
        <end position="832"/>
    </location>
</feature>